<evidence type="ECO:0000256" key="6">
    <source>
        <dbReference type="ARBA" id="ARBA00022490"/>
    </source>
</evidence>
<feature type="binding site" evidence="16">
    <location>
        <position position="274"/>
    </location>
    <ligand>
        <name>Mg(2+)</name>
        <dbReference type="ChEBI" id="CHEBI:18420"/>
        <label>2</label>
    </ligand>
</feature>
<dbReference type="Pfam" id="PF01820">
    <property type="entry name" value="Dala_Dala_lig_N"/>
    <property type="match status" value="1"/>
</dbReference>
<dbReference type="InterPro" id="IPR011127">
    <property type="entry name" value="Dala_Dala_lig_N"/>
</dbReference>
<evidence type="ECO:0000256" key="7">
    <source>
        <dbReference type="ARBA" id="ARBA00022598"/>
    </source>
</evidence>
<dbReference type="Pfam" id="PF07478">
    <property type="entry name" value="Dala_Dala_lig_C"/>
    <property type="match status" value="1"/>
</dbReference>
<dbReference type="GO" id="GO:0009252">
    <property type="term" value="P:peptidoglycan biosynthetic process"/>
    <property type="evidence" value="ECO:0007669"/>
    <property type="project" value="UniProtKB-UniRule"/>
</dbReference>
<dbReference type="InterPro" id="IPR011761">
    <property type="entry name" value="ATP-grasp"/>
</dbReference>
<dbReference type="STRING" id="314260.PB2503_09739"/>
<feature type="binding site" evidence="16">
    <location>
        <position position="272"/>
    </location>
    <ligand>
        <name>Mg(2+)</name>
        <dbReference type="ChEBI" id="CHEBI:18420"/>
        <label>1</label>
    </ligand>
</feature>
<dbReference type="HAMAP" id="MF_00047">
    <property type="entry name" value="Dala_Dala_lig"/>
    <property type="match status" value="1"/>
</dbReference>
<dbReference type="Gene3D" id="3.40.50.20">
    <property type="match status" value="1"/>
</dbReference>
<dbReference type="eggNOG" id="COG1181">
    <property type="taxonomic scope" value="Bacteria"/>
</dbReference>
<dbReference type="SUPFAM" id="SSF56059">
    <property type="entry name" value="Glutathione synthetase ATP-binding domain-like"/>
    <property type="match status" value="1"/>
</dbReference>
<dbReference type="InterPro" id="IPR016185">
    <property type="entry name" value="PreATP-grasp_dom_sf"/>
</dbReference>
<keyword evidence="7 14" id="KW-0436">Ligase</keyword>
<evidence type="ECO:0000256" key="8">
    <source>
        <dbReference type="ARBA" id="ARBA00022741"/>
    </source>
</evidence>
<dbReference type="GO" id="GO:0005524">
    <property type="term" value="F:ATP binding"/>
    <property type="evidence" value="ECO:0007669"/>
    <property type="project" value="UniProtKB-UniRule"/>
</dbReference>
<dbReference type="Proteomes" id="UP000001302">
    <property type="component" value="Chromosome"/>
</dbReference>
<comment type="function">
    <text evidence="2 14">Cell wall formation.</text>
</comment>
<dbReference type="HOGENOM" id="CLU_039268_1_1_5"/>
<evidence type="ECO:0000313" key="20">
    <source>
        <dbReference type="Proteomes" id="UP000001302"/>
    </source>
</evidence>
<name>E0TDT4_PARBH</name>
<reference evidence="20" key="1">
    <citation type="submission" date="2010-08" db="EMBL/GenBank/DDBJ databases">
        <title>Genome sequence of Parvularcula bermudensis HTCC2503.</title>
        <authorList>
            <person name="Kang D.-M."/>
            <person name="Oh H.-M."/>
            <person name="Cho J.-C."/>
        </authorList>
    </citation>
    <scope>NUCLEOTIDE SEQUENCE [LARGE SCALE GENOMIC DNA]</scope>
    <source>
        <strain evidence="20">ATCC BAA-594 / HTCC2503 / KCTC 12087</strain>
    </source>
</reference>
<keyword evidence="16" id="KW-0479">Metal-binding</keyword>
<feature type="binding site" evidence="16">
    <location>
        <position position="256"/>
    </location>
    <ligand>
        <name>Mg(2+)</name>
        <dbReference type="ChEBI" id="CHEBI:18420"/>
        <label>1</label>
    </ligand>
</feature>
<keyword evidence="16" id="KW-0464">Manganese</keyword>
<dbReference type="InterPro" id="IPR013815">
    <property type="entry name" value="ATP_grasp_subdomain_1"/>
</dbReference>
<evidence type="ECO:0000256" key="15">
    <source>
        <dbReference type="PIRSR" id="PIRSR039102-1"/>
    </source>
</evidence>
<dbReference type="SUPFAM" id="SSF52440">
    <property type="entry name" value="PreATP-grasp domain"/>
    <property type="match status" value="1"/>
</dbReference>
<dbReference type="RefSeq" id="WP_013300974.1">
    <property type="nucleotide sequence ID" value="NC_014414.1"/>
</dbReference>
<dbReference type="GO" id="GO:0008716">
    <property type="term" value="F:D-alanine-D-alanine ligase activity"/>
    <property type="evidence" value="ECO:0007669"/>
    <property type="project" value="UniProtKB-UniRule"/>
</dbReference>
<dbReference type="PROSITE" id="PS50975">
    <property type="entry name" value="ATP_GRASP"/>
    <property type="match status" value="1"/>
</dbReference>
<dbReference type="GO" id="GO:0008360">
    <property type="term" value="P:regulation of cell shape"/>
    <property type="evidence" value="ECO:0007669"/>
    <property type="project" value="UniProtKB-KW"/>
</dbReference>
<proteinExistence type="inferred from homology"/>
<dbReference type="GO" id="GO:0005737">
    <property type="term" value="C:cytoplasm"/>
    <property type="evidence" value="ECO:0007669"/>
    <property type="project" value="UniProtKB-SubCell"/>
</dbReference>
<evidence type="ECO:0000256" key="4">
    <source>
        <dbReference type="ARBA" id="ARBA00010871"/>
    </source>
</evidence>
<dbReference type="EC" id="6.3.2.4" evidence="5 14"/>
<dbReference type="PROSITE" id="PS00843">
    <property type="entry name" value="DALA_DALA_LIGASE_1"/>
    <property type="match status" value="1"/>
</dbReference>
<feature type="active site" evidence="15">
    <location>
        <position position="283"/>
    </location>
</feature>
<dbReference type="EMBL" id="CP002156">
    <property type="protein sequence ID" value="ADM10000.1"/>
    <property type="molecule type" value="Genomic_DNA"/>
</dbReference>
<feature type="active site" evidence="15">
    <location>
        <position position="17"/>
    </location>
</feature>
<evidence type="ECO:0000256" key="17">
    <source>
        <dbReference type="PROSITE-ProRule" id="PRU00409"/>
    </source>
</evidence>
<comment type="cofactor">
    <cofactor evidence="1">
        <name>Mn(2+)</name>
        <dbReference type="ChEBI" id="CHEBI:29035"/>
    </cofactor>
</comment>
<keyword evidence="10 14" id="KW-0133">Cell shape</keyword>
<evidence type="ECO:0000256" key="5">
    <source>
        <dbReference type="ARBA" id="ARBA00012216"/>
    </source>
</evidence>
<dbReference type="AlphaFoldDB" id="E0TDT4"/>
<dbReference type="InterPro" id="IPR000291">
    <property type="entry name" value="D-Ala_lig_Van_CS"/>
</dbReference>
<evidence type="ECO:0000259" key="18">
    <source>
        <dbReference type="PROSITE" id="PS50975"/>
    </source>
</evidence>
<evidence type="ECO:0000256" key="1">
    <source>
        <dbReference type="ARBA" id="ARBA00001936"/>
    </source>
</evidence>
<evidence type="ECO:0000256" key="2">
    <source>
        <dbReference type="ARBA" id="ARBA00003921"/>
    </source>
</evidence>
<dbReference type="NCBIfam" id="NF002378">
    <property type="entry name" value="PRK01372.1"/>
    <property type="match status" value="1"/>
</dbReference>
<evidence type="ECO:0000313" key="19">
    <source>
        <dbReference type="EMBL" id="ADM10000.1"/>
    </source>
</evidence>
<dbReference type="PROSITE" id="PS00844">
    <property type="entry name" value="DALA_DALA_LIGASE_2"/>
    <property type="match status" value="1"/>
</dbReference>
<dbReference type="PIRSF" id="PIRSF039102">
    <property type="entry name" value="Ddl/VanB"/>
    <property type="match status" value="1"/>
</dbReference>
<dbReference type="InterPro" id="IPR011095">
    <property type="entry name" value="Dala_Dala_lig_C"/>
</dbReference>
<comment type="pathway">
    <text evidence="14">Cell wall biogenesis; peptidoglycan biosynthesis.</text>
</comment>
<comment type="catalytic activity">
    <reaction evidence="13 14">
        <text>2 D-alanine + ATP = D-alanyl-D-alanine + ADP + phosphate + H(+)</text>
        <dbReference type="Rhea" id="RHEA:11224"/>
        <dbReference type="ChEBI" id="CHEBI:15378"/>
        <dbReference type="ChEBI" id="CHEBI:30616"/>
        <dbReference type="ChEBI" id="CHEBI:43474"/>
        <dbReference type="ChEBI" id="CHEBI:57416"/>
        <dbReference type="ChEBI" id="CHEBI:57822"/>
        <dbReference type="ChEBI" id="CHEBI:456216"/>
        <dbReference type="EC" id="6.3.2.4"/>
    </reaction>
</comment>
<keyword evidence="12 14" id="KW-0961">Cell wall biogenesis/degradation</keyword>
<dbReference type="GO" id="GO:0071555">
    <property type="term" value="P:cell wall organization"/>
    <property type="evidence" value="ECO:0007669"/>
    <property type="project" value="UniProtKB-KW"/>
</dbReference>
<evidence type="ECO:0000256" key="13">
    <source>
        <dbReference type="ARBA" id="ARBA00047614"/>
    </source>
</evidence>
<dbReference type="UniPathway" id="UPA00219"/>
<comment type="subcellular location">
    <subcellularLocation>
        <location evidence="3 14">Cytoplasm</location>
    </subcellularLocation>
</comment>
<dbReference type="PANTHER" id="PTHR23132:SF23">
    <property type="entry name" value="D-ALANINE--D-ALANINE LIGASE B"/>
    <property type="match status" value="1"/>
</dbReference>
<feature type="binding site" evidence="16">
    <location>
        <position position="272"/>
    </location>
    <ligand>
        <name>Mg(2+)</name>
        <dbReference type="ChEBI" id="CHEBI:18420"/>
        <label>2</label>
    </ligand>
</feature>
<comment type="similarity">
    <text evidence="4 14">Belongs to the D-alanine--D-alanine ligase family.</text>
</comment>
<comment type="cofactor">
    <cofactor evidence="16">
        <name>Mg(2+)</name>
        <dbReference type="ChEBI" id="CHEBI:18420"/>
    </cofactor>
    <cofactor evidence="16">
        <name>Mn(2+)</name>
        <dbReference type="ChEBI" id="CHEBI:29035"/>
    </cofactor>
    <text evidence="16">Binds 2 magnesium or manganese ions per subunit.</text>
</comment>
<dbReference type="GO" id="GO:0046872">
    <property type="term" value="F:metal ion binding"/>
    <property type="evidence" value="ECO:0007669"/>
    <property type="project" value="UniProtKB-KW"/>
</dbReference>
<keyword evidence="16" id="KW-0460">Magnesium</keyword>
<keyword evidence="8 17" id="KW-0547">Nucleotide-binding</keyword>
<evidence type="ECO:0000256" key="14">
    <source>
        <dbReference type="HAMAP-Rule" id="MF_00047"/>
    </source>
</evidence>
<dbReference type="Gene3D" id="3.30.470.20">
    <property type="entry name" value="ATP-grasp fold, B domain"/>
    <property type="match status" value="1"/>
</dbReference>
<feature type="active site" evidence="15">
    <location>
        <position position="147"/>
    </location>
</feature>
<keyword evidence="9 17" id="KW-0067">ATP-binding</keyword>
<evidence type="ECO:0000256" key="11">
    <source>
        <dbReference type="ARBA" id="ARBA00022984"/>
    </source>
</evidence>
<feature type="domain" description="ATP-grasp" evidence="18">
    <location>
        <begin position="107"/>
        <end position="305"/>
    </location>
</feature>
<sequence>MKEFRRIVVLKGGWCSEREISLISGATAADALRDEGYSVEEIDVGRDLATVLPASFDRLGPDAVFNALHGPFGEDGRVQGLLEILNIPYTHSGVLSSALCMNKPRAKMVLAQAGLKVPEGRTLPLNSLTGRHPMAAPYVLKPIGDGSSFGVNIVMSEQEVAPKTEDLDADLFGTEALVETFIPGRELTVSVLGAVALGVTEIVPKNTFYDFESKYAEGGSTHVLPADIPEEVADAVKAQSLKAVQALGCRGLSRVDFRWDDRSGVNGLFILEVNTQPGMTPTSLSPEQAAAAGIDFGALVRWMIEDASCLR</sequence>
<evidence type="ECO:0000256" key="9">
    <source>
        <dbReference type="ARBA" id="ARBA00022840"/>
    </source>
</evidence>
<evidence type="ECO:0000256" key="10">
    <source>
        <dbReference type="ARBA" id="ARBA00022960"/>
    </source>
</evidence>
<evidence type="ECO:0000256" key="12">
    <source>
        <dbReference type="ARBA" id="ARBA00023316"/>
    </source>
</evidence>
<dbReference type="PANTHER" id="PTHR23132">
    <property type="entry name" value="D-ALANINE--D-ALANINE LIGASE"/>
    <property type="match status" value="1"/>
</dbReference>
<dbReference type="NCBIfam" id="TIGR01205">
    <property type="entry name" value="D_ala_D_alaTIGR"/>
    <property type="match status" value="1"/>
</dbReference>
<dbReference type="InterPro" id="IPR005905">
    <property type="entry name" value="D_ala_D_ala"/>
</dbReference>
<dbReference type="KEGG" id="pbr:PB2503_09739"/>
<accession>E0TDT4</accession>
<evidence type="ECO:0000256" key="3">
    <source>
        <dbReference type="ARBA" id="ARBA00004496"/>
    </source>
</evidence>
<protein>
    <recommendedName>
        <fullName evidence="5 14">D-alanine--D-alanine ligase</fullName>
        <ecNumber evidence="5 14">6.3.2.4</ecNumber>
    </recommendedName>
    <alternativeName>
        <fullName evidence="14">D-Ala-D-Ala ligase</fullName>
    </alternativeName>
    <alternativeName>
        <fullName evidence="14">D-alanylalanine synthetase</fullName>
    </alternativeName>
</protein>
<keyword evidence="20" id="KW-1185">Reference proteome</keyword>
<evidence type="ECO:0000256" key="16">
    <source>
        <dbReference type="PIRSR" id="PIRSR039102-3"/>
    </source>
</evidence>
<reference evidence="19 20" key="2">
    <citation type="journal article" date="2011" name="J. Bacteriol.">
        <title>Complete genome sequence of strain HTCC2503T of Parvularcula bermudensis, the type species of the order "Parvularculales" in the class Alphaproteobacteria.</title>
        <authorList>
            <person name="Oh H.M."/>
            <person name="Kang I."/>
            <person name="Vergin K.L."/>
            <person name="Kang D."/>
            <person name="Rhee K.H."/>
            <person name="Giovannoni S.J."/>
            <person name="Cho J.C."/>
        </authorList>
    </citation>
    <scope>NUCLEOTIDE SEQUENCE [LARGE SCALE GENOMIC DNA]</scope>
    <source>
        <strain evidence="20">ATCC BAA-594 / HTCC2503 / KCTC 12087</strain>
    </source>
</reference>
<gene>
    <name evidence="14" type="primary">ddl</name>
    <name evidence="19" type="ordered locus">PB2503_09739</name>
</gene>
<keyword evidence="11 14" id="KW-0573">Peptidoglycan synthesis</keyword>
<dbReference type="OrthoDB" id="9813261at2"/>
<organism evidence="19 20">
    <name type="scientific">Parvularcula bermudensis (strain ATCC BAA-594 / HTCC2503 / KCTC 12087)</name>
    <dbReference type="NCBI Taxonomy" id="314260"/>
    <lineage>
        <taxon>Bacteria</taxon>
        <taxon>Pseudomonadati</taxon>
        <taxon>Pseudomonadota</taxon>
        <taxon>Alphaproteobacteria</taxon>
        <taxon>Parvularculales</taxon>
        <taxon>Parvularculaceae</taxon>
        <taxon>Parvularcula</taxon>
    </lineage>
</organism>
<dbReference type="Gene3D" id="3.30.1490.20">
    <property type="entry name" value="ATP-grasp fold, A domain"/>
    <property type="match status" value="1"/>
</dbReference>
<keyword evidence="6 14" id="KW-0963">Cytoplasm</keyword>